<keyword evidence="1" id="KW-0472">Membrane</keyword>
<reference evidence="2 3" key="1">
    <citation type="submission" date="2016-04" db="EMBL/GenBank/DDBJ databases">
        <title>Genome sequence of Methanobrevibacter filiformis DSM 11501.</title>
        <authorList>
            <person name="Poehlein A."/>
            <person name="Seedorf H."/>
            <person name="Daniel R."/>
        </authorList>
    </citation>
    <scope>NUCLEOTIDE SEQUENCE [LARGE SCALE GENOMIC DNA]</scope>
    <source>
        <strain evidence="2 3">DSM 11501</strain>
    </source>
</reference>
<comment type="caution">
    <text evidence="2">The sequence shown here is derived from an EMBL/GenBank/DDBJ whole genome shotgun (WGS) entry which is preliminary data.</text>
</comment>
<evidence type="ECO:0000313" key="2">
    <source>
        <dbReference type="EMBL" id="KZX14215.1"/>
    </source>
</evidence>
<keyword evidence="1" id="KW-1133">Transmembrane helix</keyword>
<evidence type="ECO:0000256" key="1">
    <source>
        <dbReference type="SAM" id="Phobius"/>
    </source>
</evidence>
<sequence length="123" mass="13600">MSPTLALVTFATLIILTLTSSLTVIFTDDMLTPKFGLYFPDTSAVFVIIPVPMTCTVMFKLTVSLTPKPSKCHSTVSLFMVILLDVEFDVEFMYFNLGSNISCTFTDSCDISPLFSNVIVYVI</sequence>
<name>A0A166C7P4_9EURY</name>
<proteinExistence type="predicted"/>
<evidence type="ECO:0000313" key="3">
    <source>
        <dbReference type="Proteomes" id="UP000077066"/>
    </source>
</evidence>
<keyword evidence="3" id="KW-1185">Reference proteome</keyword>
<organism evidence="2 3">
    <name type="scientific">Methanobrevibacter filiformis</name>
    <dbReference type="NCBI Taxonomy" id="55758"/>
    <lineage>
        <taxon>Archaea</taxon>
        <taxon>Methanobacteriati</taxon>
        <taxon>Methanobacteriota</taxon>
        <taxon>Methanomada group</taxon>
        <taxon>Methanobacteria</taxon>
        <taxon>Methanobacteriales</taxon>
        <taxon>Methanobacteriaceae</taxon>
        <taxon>Methanobrevibacter</taxon>
    </lineage>
</organism>
<dbReference type="EMBL" id="LWMT01000170">
    <property type="protein sequence ID" value="KZX14215.1"/>
    <property type="molecule type" value="Genomic_DNA"/>
</dbReference>
<protein>
    <submittedName>
        <fullName evidence="2">Uncharacterized protein</fullName>
    </submittedName>
</protein>
<accession>A0A166C7P4</accession>
<keyword evidence="1" id="KW-0812">Transmembrane</keyword>
<gene>
    <name evidence="2" type="ORF">MBFIL_09080</name>
</gene>
<dbReference type="AlphaFoldDB" id="A0A166C7P4"/>
<dbReference type="Proteomes" id="UP000077066">
    <property type="component" value="Unassembled WGS sequence"/>
</dbReference>
<feature type="transmembrane region" description="Helical" evidence="1">
    <location>
        <begin position="45"/>
        <end position="63"/>
    </location>
</feature>